<protein>
    <recommendedName>
        <fullName evidence="5">Cora-domain-containing protein</fullName>
    </recommendedName>
</protein>
<evidence type="ECO:0000313" key="3">
    <source>
        <dbReference type="EMBL" id="EIW86760.1"/>
    </source>
</evidence>
<dbReference type="CDD" id="cd12829">
    <property type="entry name" value="Alr1p-like"/>
    <property type="match status" value="1"/>
</dbReference>
<organism evidence="3 4">
    <name type="scientific">Coniophora puteana (strain RWD-64-598)</name>
    <name type="common">Brown rot fungus</name>
    <dbReference type="NCBI Taxonomy" id="741705"/>
    <lineage>
        <taxon>Eukaryota</taxon>
        <taxon>Fungi</taxon>
        <taxon>Dikarya</taxon>
        <taxon>Basidiomycota</taxon>
        <taxon>Agaricomycotina</taxon>
        <taxon>Agaricomycetes</taxon>
        <taxon>Agaricomycetidae</taxon>
        <taxon>Boletales</taxon>
        <taxon>Coniophorineae</taxon>
        <taxon>Coniophoraceae</taxon>
        <taxon>Coniophora</taxon>
    </lineage>
</organism>
<feature type="transmembrane region" description="Helical" evidence="2">
    <location>
        <begin position="657"/>
        <end position="681"/>
    </location>
</feature>
<evidence type="ECO:0000313" key="4">
    <source>
        <dbReference type="Proteomes" id="UP000053558"/>
    </source>
</evidence>
<feature type="transmembrane region" description="Helical" evidence="2">
    <location>
        <begin position="619"/>
        <end position="645"/>
    </location>
</feature>
<dbReference type="InterPro" id="IPR045861">
    <property type="entry name" value="CorA_cytoplasmic_dom"/>
</dbReference>
<feature type="compositionally biased region" description="Low complexity" evidence="1">
    <location>
        <begin position="35"/>
        <end position="50"/>
    </location>
</feature>
<evidence type="ECO:0000256" key="2">
    <source>
        <dbReference type="SAM" id="Phobius"/>
    </source>
</evidence>
<comment type="caution">
    <text evidence="3">The sequence shown here is derived from an EMBL/GenBank/DDBJ whole genome shotgun (WGS) entry which is preliminary data.</text>
</comment>
<proteinExistence type="predicted"/>
<evidence type="ECO:0000256" key="1">
    <source>
        <dbReference type="SAM" id="MobiDB-lite"/>
    </source>
</evidence>
<dbReference type="GeneID" id="19209850"/>
<feature type="compositionally biased region" description="Basic and acidic residues" evidence="1">
    <location>
        <begin position="1"/>
        <end position="10"/>
    </location>
</feature>
<dbReference type="Proteomes" id="UP000053558">
    <property type="component" value="Unassembled WGS sequence"/>
</dbReference>
<dbReference type="PANTHER" id="PTHR21535">
    <property type="entry name" value="MAGNESIUM AND COBALT TRANSPORT PROTEIN/MITOCHONDRIAL IMPORT INNER MEMBRANE TRANSLOCASE SUBUNIT TIM8"/>
    <property type="match status" value="1"/>
</dbReference>
<dbReference type="GO" id="GO:0010961">
    <property type="term" value="P:intracellular magnesium ion homeostasis"/>
    <property type="evidence" value="ECO:0007669"/>
    <property type="project" value="TreeGrafter"/>
</dbReference>
<dbReference type="GO" id="GO:0015095">
    <property type="term" value="F:magnesium ion transmembrane transporter activity"/>
    <property type="evidence" value="ECO:0007669"/>
    <property type="project" value="InterPro"/>
</dbReference>
<dbReference type="RefSeq" id="XP_007762794.1">
    <property type="nucleotide sequence ID" value="XM_007764604.1"/>
</dbReference>
<name>A0A5M3N5R9_CONPW</name>
<dbReference type="Gene3D" id="3.30.460.20">
    <property type="entry name" value="CorA soluble domain-like"/>
    <property type="match status" value="1"/>
</dbReference>
<dbReference type="Pfam" id="PF01544">
    <property type="entry name" value="CorA"/>
    <property type="match status" value="2"/>
</dbReference>
<feature type="compositionally biased region" description="Basic residues" evidence="1">
    <location>
        <begin position="99"/>
        <end position="108"/>
    </location>
</feature>
<dbReference type="OrthoDB" id="29879at2759"/>
<feature type="region of interest" description="Disordered" evidence="1">
    <location>
        <begin position="71"/>
        <end position="115"/>
    </location>
</feature>
<dbReference type="AlphaFoldDB" id="A0A5M3N5R9"/>
<feature type="region of interest" description="Disordered" evidence="1">
    <location>
        <begin position="1"/>
        <end position="50"/>
    </location>
</feature>
<dbReference type="InterPro" id="IPR002523">
    <property type="entry name" value="MgTranspt_CorA/ZnTranspt_ZntB"/>
</dbReference>
<keyword evidence="2" id="KW-0472">Membrane</keyword>
<dbReference type="OMA" id="NMSADWI"/>
<gene>
    <name evidence="3" type="ORF">CONPUDRAFT_79000</name>
</gene>
<dbReference type="InterPro" id="IPR044089">
    <property type="entry name" value="Alr1-like"/>
</dbReference>
<accession>A0A5M3N5R9</accession>
<feature type="region of interest" description="Disordered" evidence="1">
    <location>
        <begin position="181"/>
        <end position="210"/>
    </location>
</feature>
<evidence type="ECO:0008006" key="5">
    <source>
        <dbReference type="Google" id="ProtNLM"/>
    </source>
</evidence>
<dbReference type="Gene3D" id="1.20.58.340">
    <property type="entry name" value="Magnesium transport protein CorA, transmembrane region"/>
    <property type="match status" value="1"/>
</dbReference>
<feature type="compositionally biased region" description="Low complexity" evidence="1">
    <location>
        <begin position="76"/>
        <end position="98"/>
    </location>
</feature>
<dbReference type="EMBL" id="JH711573">
    <property type="protein sequence ID" value="EIW86760.1"/>
    <property type="molecule type" value="Genomic_DNA"/>
</dbReference>
<keyword evidence="2" id="KW-0812">Transmembrane</keyword>
<dbReference type="KEGG" id="cput:CONPUDRAFT_79000"/>
<dbReference type="GO" id="GO:0016020">
    <property type="term" value="C:membrane"/>
    <property type="evidence" value="ECO:0007669"/>
    <property type="project" value="InterPro"/>
</dbReference>
<sequence length="695" mass="77921">MTDILERDNCSEQDDHDDIYRGGGPPPLRPASVRSVSSHAETVSSSSSSSSIFGIGALASVVENAISRWAKKNGSDSDSSSSTSSTSVSSSVITLSRSRTARRRRRASIRSAASERDIAARIRARQESRLAPRSFTLYLPPTIAPGSIPLNDVGDSFDKDSILHTTSLPLVTSQLEAALRRSAKAQRTQNKARTRKGAPAGPSRNHHDYMLPESIRAPSRPASFTDLTALRNGKGKQKEVPLRAGSLWDAEVRKQSRAWWLDVASPSWTDMRAIGKLLHLHPLTLEDILQQEPREKLELFDRLGYYFIVLRAIETTSQRQHPPLGNDSHHETDFFEREGALGESNVYLVVFREGICTFHFTDISDHTERVRNRMSMLKDSFNMSADWISHGLFDSVVDSFFPILRDVEKEVMAVEALVFSPPNGVESAVQTRSYPNTVPSTQAEMLEKQANEDGSISSHLEKPLPVSLRKPRTRFFLPRFTWPLFLRRVKRKITAFRLPLFSAHDARPETSQTHTALRRMARTRRLVTSLSRLLAAKSEVLTQIRKRLLSSGQVGLARVTNHDEDVEISIYMGDIQDHILTLQHSLFHYERMLSQSHPAHLSQLRTAVSLAKNGSDKAIFALTVISLGVVLSQTVIGIFSMNVHILANSIDPPGPYYVFGIVISACFVAECAFIFIIRFWWIKAKRHRAMRQQAL</sequence>
<keyword evidence="2" id="KW-1133">Transmembrane helix</keyword>
<keyword evidence="4" id="KW-1185">Reference proteome</keyword>
<dbReference type="PANTHER" id="PTHR21535:SF90">
    <property type="entry name" value="CORA METAL ION TRANSPORTER"/>
    <property type="match status" value="1"/>
</dbReference>
<dbReference type="SUPFAM" id="SSF143865">
    <property type="entry name" value="CorA soluble domain-like"/>
    <property type="match status" value="1"/>
</dbReference>
<reference evidence="4" key="1">
    <citation type="journal article" date="2012" name="Science">
        <title>The Paleozoic origin of enzymatic lignin decomposition reconstructed from 31 fungal genomes.</title>
        <authorList>
            <person name="Floudas D."/>
            <person name="Binder M."/>
            <person name="Riley R."/>
            <person name="Barry K."/>
            <person name="Blanchette R.A."/>
            <person name="Henrissat B."/>
            <person name="Martinez A.T."/>
            <person name="Otillar R."/>
            <person name="Spatafora J.W."/>
            <person name="Yadav J.S."/>
            <person name="Aerts A."/>
            <person name="Benoit I."/>
            <person name="Boyd A."/>
            <person name="Carlson A."/>
            <person name="Copeland A."/>
            <person name="Coutinho P.M."/>
            <person name="de Vries R.P."/>
            <person name="Ferreira P."/>
            <person name="Findley K."/>
            <person name="Foster B."/>
            <person name="Gaskell J."/>
            <person name="Glotzer D."/>
            <person name="Gorecki P."/>
            <person name="Heitman J."/>
            <person name="Hesse C."/>
            <person name="Hori C."/>
            <person name="Igarashi K."/>
            <person name="Jurgens J.A."/>
            <person name="Kallen N."/>
            <person name="Kersten P."/>
            <person name="Kohler A."/>
            <person name="Kuees U."/>
            <person name="Kumar T.K.A."/>
            <person name="Kuo A."/>
            <person name="LaButti K."/>
            <person name="Larrondo L.F."/>
            <person name="Lindquist E."/>
            <person name="Ling A."/>
            <person name="Lombard V."/>
            <person name="Lucas S."/>
            <person name="Lundell T."/>
            <person name="Martin R."/>
            <person name="McLaughlin D.J."/>
            <person name="Morgenstern I."/>
            <person name="Morin E."/>
            <person name="Murat C."/>
            <person name="Nagy L.G."/>
            <person name="Nolan M."/>
            <person name="Ohm R.A."/>
            <person name="Patyshakuliyeva A."/>
            <person name="Rokas A."/>
            <person name="Ruiz-Duenas F.J."/>
            <person name="Sabat G."/>
            <person name="Salamov A."/>
            <person name="Samejima M."/>
            <person name="Schmutz J."/>
            <person name="Slot J.C."/>
            <person name="St John F."/>
            <person name="Stenlid J."/>
            <person name="Sun H."/>
            <person name="Sun S."/>
            <person name="Syed K."/>
            <person name="Tsang A."/>
            <person name="Wiebenga A."/>
            <person name="Young D."/>
            <person name="Pisabarro A."/>
            <person name="Eastwood D.C."/>
            <person name="Martin F."/>
            <person name="Cullen D."/>
            <person name="Grigoriev I.V."/>
            <person name="Hibbett D.S."/>
        </authorList>
    </citation>
    <scope>NUCLEOTIDE SEQUENCE [LARGE SCALE GENOMIC DNA]</scope>
    <source>
        <strain evidence="4">RWD-64-598 SS2</strain>
    </source>
</reference>